<protein>
    <recommendedName>
        <fullName evidence="3">F-box domain-containing protein</fullName>
    </recommendedName>
</protein>
<dbReference type="FunFam" id="1.25.40.10:FF:000361">
    <property type="entry name" value="Pentatricopeptide repeat-containing protein chloroplastic"/>
    <property type="match status" value="1"/>
</dbReference>
<dbReference type="InterPro" id="IPR002885">
    <property type="entry name" value="PPR_rpt"/>
</dbReference>
<dbReference type="Pfam" id="PF04628">
    <property type="entry name" value="Sedlin_N"/>
    <property type="match status" value="1"/>
</dbReference>
<organism evidence="4 5">
    <name type="scientific">Papaver somniferum</name>
    <name type="common">Opium poppy</name>
    <dbReference type="NCBI Taxonomy" id="3469"/>
    <lineage>
        <taxon>Eukaryota</taxon>
        <taxon>Viridiplantae</taxon>
        <taxon>Streptophyta</taxon>
        <taxon>Embryophyta</taxon>
        <taxon>Tracheophyta</taxon>
        <taxon>Spermatophyta</taxon>
        <taxon>Magnoliopsida</taxon>
        <taxon>Ranunculales</taxon>
        <taxon>Papaveraceae</taxon>
        <taxon>Papaveroideae</taxon>
        <taxon>Papaver</taxon>
    </lineage>
</organism>
<dbReference type="InterPro" id="IPR006722">
    <property type="entry name" value="Sedlin"/>
</dbReference>
<name>A0A4Y7J0Y5_PAPSO</name>
<dbReference type="PROSITE" id="PS51375">
    <property type="entry name" value="PPR"/>
    <property type="match status" value="5"/>
</dbReference>
<dbReference type="SUPFAM" id="SSF81383">
    <property type="entry name" value="F-box domain"/>
    <property type="match status" value="1"/>
</dbReference>
<accession>A0A4Y7J0Y5</accession>
<dbReference type="FunFam" id="1.25.40.10:FF:000573">
    <property type="entry name" value="Pentatricopeptide repeat-containing protein mitochondrial"/>
    <property type="match status" value="1"/>
</dbReference>
<dbReference type="Pfam" id="PF20431">
    <property type="entry name" value="E_motif"/>
    <property type="match status" value="1"/>
</dbReference>
<dbReference type="InterPro" id="IPR036047">
    <property type="entry name" value="F-box-like_dom_sf"/>
</dbReference>
<dbReference type="GO" id="GO:0006888">
    <property type="term" value="P:endoplasmic reticulum to Golgi vesicle-mediated transport"/>
    <property type="evidence" value="ECO:0007669"/>
    <property type="project" value="InterPro"/>
</dbReference>
<dbReference type="SMART" id="SM00256">
    <property type="entry name" value="FBOX"/>
    <property type="match status" value="1"/>
</dbReference>
<proteinExistence type="predicted"/>
<keyword evidence="5" id="KW-1185">Reference proteome</keyword>
<keyword evidence="1" id="KW-0677">Repeat</keyword>
<dbReference type="PANTHER" id="PTHR47926">
    <property type="entry name" value="PENTATRICOPEPTIDE REPEAT-CONTAINING PROTEIN"/>
    <property type="match status" value="1"/>
</dbReference>
<sequence length="1102" mass="123691">MLAIASISAHFVVICTHTLLQAFRNCFLEQDQVLASFKNFLSLKHGFHSSVHIPRPNPSSLNRSMLSYLHNNRPSLALETLRKQIQFGGTSGLNENTIAIAFKSCCGNLKTGSQIHGLTISAGFNSYVTVHNSLISFYCKSGQFKQAFDIFRSLENPDIVSWNTILSGFQCSEDAAEFAVEMHRKGVVFDAVTYTTIISFCSDPPELLGIQIHSQILKSGFGAENYVGNALITMYSRWCRLEEAKMVFNEMAYRDLVSWNAVICGYVQEGNNGLEAILLFVDMVKEGLKLDHVSFSSAISACGHVKNLDMGRQVHSLALKTGYGVHVSVCNVLISMYSKCEITHSAKMVFESMTDRNVVSWTTMISLNEETAVSLFKEMQLDGVCPNEVTYVGLIQAISSQDLVEGGKLIHGCCIKTGFITKLNVSNSFITMYAKFEYMEEARKVFNELSHGEIVSWNALISGYAQNGLYQEALETFLSAIMEFLRPNKFTFGSVLNAIASAEPVSLRHGRRCHSHIIKLGVHTEISVLGALLDMYAKRGSIDESRAVFEETTERSLVAWTAIISAYSRHGDFETVMSLYEEMIEEGVKPDSITFLPILAVCGRRGMVDMGMKIFNSMVNDHKIEPSPEHYSSMVDMLGRAGRLDLAEEFMDKMPTKPGLPVLQSLLGSCRTHGNVELGIKVGEVLIGMEPEESGSYVLMSHMYAEKGEWEKVAKIRKGMRDKGVKKLTGLSWADVGEVHGSILRFIPKVILLKEGVMATTACFVIVSKNDIPVYEAEVGSALRKEDAAHQHQFILHAALDVVQDLAWTTSAMFLKTVDRFNDLVVSVYVTAAPSLAAQVSFVIQIMENLETGITMEILFRLPVNSVLECVKVCRRWRNLIRSIYFANTHSRRQILYRQQLDACDDDRRYVDDYISLGHIFLIKKYNNMAFFGYPEKLQLQYNENIDNITTAEELIADNKDWWIPNNMLSSYRYSLVGSCNGLVCFSKECKNEPGGYVDMEEDMTVENRQHWTNIFSTPRQDLFLSGDRADVSPLALTNGGEILFWNKLKRIIFRFDPNTATTTVVEDFKGLENVRAITHMMGLGESSRFQREAHEDLREVN</sequence>
<feature type="repeat" description="PPR" evidence="2">
    <location>
        <begin position="556"/>
        <end position="590"/>
    </location>
</feature>
<dbReference type="GO" id="GO:0003723">
    <property type="term" value="F:RNA binding"/>
    <property type="evidence" value="ECO:0007669"/>
    <property type="project" value="InterPro"/>
</dbReference>
<feature type="repeat" description="PPR" evidence="2">
    <location>
        <begin position="453"/>
        <end position="487"/>
    </location>
</feature>
<dbReference type="AlphaFoldDB" id="A0A4Y7J0Y5"/>
<gene>
    <name evidence="4" type="ORF">C5167_012560</name>
</gene>
<reference evidence="4 5" key="1">
    <citation type="journal article" date="2018" name="Science">
        <title>The opium poppy genome and morphinan production.</title>
        <authorList>
            <person name="Guo L."/>
            <person name="Winzer T."/>
            <person name="Yang X."/>
            <person name="Li Y."/>
            <person name="Ning Z."/>
            <person name="He Z."/>
            <person name="Teodor R."/>
            <person name="Lu Y."/>
            <person name="Bowser T.A."/>
            <person name="Graham I.A."/>
            <person name="Ye K."/>
        </authorList>
    </citation>
    <scope>NUCLEOTIDE SEQUENCE [LARGE SCALE GENOMIC DNA]</scope>
    <source>
        <strain evidence="5">cv. HN1</strain>
        <tissue evidence="4">Leaves</tissue>
    </source>
</reference>
<dbReference type="STRING" id="3469.A0A4Y7J0Y5"/>
<dbReference type="GO" id="GO:0005739">
    <property type="term" value="C:mitochondrion"/>
    <property type="evidence" value="ECO:0007669"/>
    <property type="project" value="EnsemblPlants"/>
</dbReference>
<dbReference type="InterPro" id="IPR011990">
    <property type="entry name" value="TPR-like_helical_dom_sf"/>
</dbReference>
<feature type="repeat" description="PPR" evidence="2">
    <location>
        <begin position="255"/>
        <end position="290"/>
    </location>
</feature>
<dbReference type="CDD" id="cd14825">
    <property type="entry name" value="TRAPPC2_sedlin"/>
    <property type="match status" value="1"/>
</dbReference>
<dbReference type="Proteomes" id="UP000316621">
    <property type="component" value="Chromosome 3"/>
</dbReference>
<evidence type="ECO:0000256" key="1">
    <source>
        <dbReference type="ARBA" id="ARBA00022737"/>
    </source>
</evidence>
<dbReference type="Pfam" id="PF01535">
    <property type="entry name" value="PPR"/>
    <property type="match status" value="8"/>
</dbReference>
<dbReference type="InterPro" id="IPR011012">
    <property type="entry name" value="Longin-like_dom_sf"/>
</dbReference>
<dbReference type="PANTHER" id="PTHR47926:SF524">
    <property type="entry name" value="(WILD MALAYSIAN BANANA) HYPOTHETICAL PROTEIN"/>
    <property type="match status" value="1"/>
</dbReference>
<dbReference type="NCBIfam" id="TIGR00756">
    <property type="entry name" value="PPR"/>
    <property type="match status" value="6"/>
</dbReference>
<dbReference type="Gene3D" id="3.30.450.70">
    <property type="match status" value="1"/>
</dbReference>
<dbReference type="Pfam" id="PF13041">
    <property type="entry name" value="PPR_2"/>
    <property type="match status" value="2"/>
</dbReference>
<evidence type="ECO:0000256" key="2">
    <source>
        <dbReference type="PROSITE-ProRule" id="PRU00708"/>
    </source>
</evidence>
<dbReference type="Gramene" id="RZC53710">
    <property type="protein sequence ID" value="RZC53710"/>
    <property type="gene ID" value="C5167_012560"/>
</dbReference>
<dbReference type="SUPFAM" id="SSF64356">
    <property type="entry name" value="SNARE-like"/>
    <property type="match status" value="1"/>
</dbReference>
<evidence type="ECO:0000313" key="4">
    <source>
        <dbReference type="EMBL" id="RZC53710.1"/>
    </source>
</evidence>
<dbReference type="GO" id="GO:0009451">
    <property type="term" value="P:RNA modification"/>
    <property type="evidence" value="ECO:0007669"/>
    <property type="project" value="InterPro"/>
</dbReference>
<feature type="repeat" description="PPR" evidence="2">
    <location>
        <begin position="127"/>
        <end position="161"/>
    </location>
</feature>
<dbReference type="Gene3D" id="1.25.40.10">
    <property type="entry name" value="Tetratricopeptide repeat domain"/>
    <property type="match status" value="5"/>
</dbReference>
<dbReference type="InterPro" id="IPR046848">
    <property type="entry name" value="E_motif"/>
</dbReference>
<dbReference type="EMBL" id="CM010717">
    <property type="protein sequence ID" value="RZC53710.1"/>
    <property type="molecule type" value="Genomic_DNA"/>
</dbReference>
<evidence type="ECO:0000259" key="3">
    <source>
        <dbReference type="SMART" id="SM00256"/>
    </source>
</evidence>
<feature type="domain" description="F-box" evidence="3">
    <location>
        <begin position="850"/>
        <end position="890"/>
    </location>
</feature>
<dbReference type="InterPro" id="IPR001810">
    <property type="entry name" value="F-box_dom"/>
</dbReference>
<dbReference type="Pfam" id="PF00646">
    <property type="entry name" value="F-box"/>
    <property type="match status" value="1"/>
</dbReference>
<dbReference type="GO" id="GO:1905639">
    <property type="term" value="P:positive regulation of mitochondrial mRNA catabolic process"/>
    <property type="evidence" value="ECO:0007669"/>
    <property type="project" value="EnsemblPlants"/>
</dbReference>
<evidence type="ECO:0000313" key="5">
    <source>
        <dbReference type="Proteomes" id="UP000316621"/>
    </source>
</evidence>
<dbReference type="FunFam" id="1.25.40.10:FF:000453">
    <property type="entry name" value="Pentatricopeptide repeat-containing protein mitochondrial"/>
    <property type="match status" value="1"/>
</dbReference>
<feature type="repeat" description="PPR" evidence="2">
    <location>
        <begin position="627"/>
        <end position="661"/>
    </location>
</feature>
<dbReference type="InterPro" id="IPR046960">
    <property type="entry name" value="PPR_At4g14850-like_plant"/>
</dbReference>